<feature type="compositionally biased region" description="Polar residues" evidence="2">
    <location>
        <begin position="714"/>
        <end position="726"/>
    </location>
</feature>
<name>A0A564ZBU0_HYMDI</name>
<evidence type="ECO:0000313" key="5">
    <source>
        <dbReference type="Proteomes" id="UP000321570"/>
    </source>
</evidence>
<feature type="compositionally biased region" description="Polar residues" evidence="2">
    <location>
        <begin position="650"/>
        <end position="677"/>
    </location>
</feature>
<dbReference type="Proteomes" id="UP000321570">
    <property type="component" value="Unassembled WGS sequence"/>
</dbReference>
<dbReference type="AlphaFoldDB" id="A0A564ZBU0"/>
<feature type="compositionally biased region" description="Low complexity" evidence="2">
    <location>
        <begin position="798"/>
        <end position="810"/>
    </location>
</feature>
<proteinExistence type="predicted"/>
<accession>A0A564ZBU0</accession>
<feature type="domain" description="RFX-type winged-helix" evidence="3">
    <location>
        <begin position="98"/>
        <end position="173"/>
    </location>
</feature>
<evidence type="ECO:0000259" key="3">
    <source>
        <dbReference type="PROSITE" id="PS51526"/>
    </source>
</evidence>
<sequence>MVSVSEPNVKNLCGEFESDLQSSLSPEGQARVDGVLNNFLSLNNDEKLVCLLKIMTDSAVAGHSNLFDYDSGAESNVATGVFSVSAFQVSNQVEQGYAFTWIKSHLEEDPTTCLRKDEVYEDYKNYCEQQRMKPLNTADFGKVMKRAFPNVRPRRLGQRGQSRYCYGGMRKKRDTQAPLLPDLTLELSNSSNNNDAYRSGPPSATSIDDQEVRAALGVEGSTIIDAIRIVIEYAQTVVGGEFSSLLQLALHLIRNRFVNSHSTHALSLISYNQQQQRTNPTSCAVGNPTSQSLSNLITPHLASTFALREAIEKSLYKSNGAAIATSAGDNPSSSCGKKSSSSAQSSPLLLNKPPVVKKEATDSNLDTNSPAGRSGSIGSLGGSSSVPSQPSPTITAQPPSNVPSYHHSPAQAAGNIQVSLPTGGYQQQSVQYPFPFPPFTPAARTGIYPTTPSYSHQQIYGSSERRASFAEGTSYASAYGLSVPPATPSHYGNRSLNSSYAPPVVPPAAAAATSAFNSSNPVDASQSFGHGSSSASSIAHQHSAQQLTRIEPPAPAPQQPPPGTGRSPYAYQVPAKPQTAADVPGSVEPIVRTHLGGLSPNKDYYVSGNPASSSTTSNSSAYQRESGTDYYSDFTAMSPAVVIPPGSGNEGTSWSVPHANAASSPTYRVQQQPSANDDFTFDRLPHVGASPCPHNDSSDIPSRSSANFLDFLSPPSSRQDGRTTTAEENDLDRTLTNLSPPEASSLTKPEPPPSSASSKQPLHVYINEEEQLAAQREALHDALSTPTGETDGYDQGHSSSGTASSNAGSSKGIKVGPSSAGSNQGF</sequence>
<reference evidence="4 5" key="1">
    <citation type="submission" date="2019-07" db="EMBL/GenBank/DDBJ databases">
        <authorList>
            <person name="Jastrzebski P J."/>
            <person name="Paukszto L."/>
            <person name="Jastrzebski P J."/>
        </authorList>
    </citation>
    <scope>NUCLEOTIDE SEQUENCE [LARGE SCALE GENOMIC DNA]</scope>
    <source>
        <strain evidence="4 5">WMS-il1</strain>
    </source>
</reference>
<feature type="compositionally biased region" description="Low complexity" evidence="2">
    <location>
        <begin position="372"/>
        <end position="392"/>
    </location>
</feature>
<feature type="compositionally biased region" description="Low complexity" evidence="2">
    <location>
        <begin position="518"/>
        <end position="546"/>
    </location>
</feature>
<evidence type="ECO:0000256" key="2">
    <source>
        <dbReference type="SAM" id="MobiDB-lite"/>
    </source>
</evidence>
<keyword evidence="5" id="KW-1185">Reference proteome</keyword>
<dbReference type="GO" id="GO:0000978">
    <property type="term" value="F:RNA polymerase II cis-regulatory region sequence-specific DNA binding"/>
    <property type="evidence" value="ECO:0007669"/>
    <property type="project" value="TreeGrafter"/>
</dbReference>
<feature type="compositionally biased region" description="Low complexity" evidence="2">
    <location>
        <begin position="332"/>
        <end position="346"/>
    </location>
</feature>
<feature type="compositionally biased region" description="Pro residues" evidence="2">
    <location>
        <begin position="552"/>
        <end position="563"/>
    </location>
</feature>
<dbReference type="PROSITE" id="PS51526">
    <property type="entry name" value="RFX_DBD"/>
    <property type="match status" value="1"/>
</dbReference>
<keyword evidence="1" id="KW-0238">DNA-binding</keyword>
<protein>
    <recommendedName>
        <fullName evidence="3">RFX-type winged-helix domain-containing protein</fullName>
    </recommendedName>
</protein>
<dbReference type="PANTHER" id="PTHR12619:SF21">
    <property type="entry name" value="RFX-TYPE WINGED-HELIX DOMAIN-CONTAINING PROTEIN"/>
    <property type="match status" value="1"/>
</dbReference>
<gene>
    <name evidence="4" type="ORF">WMSIL1_LOCUS14522</name>
</gene>
<dbReference type="InterPro" id="IPR003150">
    <property type="entry name" value="DNA-bd_RFX"/>
</dbReference>
<feature type="region of interest" description="Disordered" evidence="2">
    <location>
        <begin position="518"/>
        <end position="571"/>
    </location>
</feature>
<dbReference type="Gene3D" id="1.10.10.10">
    <property type="entry name" value="Winged helix-like DNA-binding domain superfamily/Winged helix DNA-binding domain"/>
    <property type="match status" value="1"/>
</dbReference>
<dbReference type="EMBL" id="CABIJS010000708">
    <property type="protein sequence ID" value="VUZ56947.1"/>
    <property type="molecule type" value="Genomic_DNA"/>
</dbReference>
<dbReference type="Pfam" id="PF02257">
    <property type="entry name" value="RFX_DNA_binding"/>
    <property type="match status" value="1"/>
</dbReference>
<dbReference type="InterPro" id="IPR036388">
    <property type="entry name" value="WH-like_DNA-bd_sf"/>
</dbReference>
<dbReference type="SUPFAM" id="SSF46785">
    <property type="entry name" value="Winged helix' DNA-binding domain"/>
    <property type="match status" value="1"/>
</dbReference>
<evidence type="ECO:0000313" key="4">
    <source>
        <dbReference type="EMBL" id="VUZ56947.1"/>
    </source>
</evidence>
<feature type="compositionally biased region" description="Low complexity" evidence="2">
    <location>
        <begin position="607"/>
        <end position="621"/>
    </location>
</feature>
<feature type="compositionally biased region" description="Polar residues" evidence="2">
    <location>
        <begin position="362"/>
        <end position="371"/>
    </location>
</feature>
<feature type="region of interest" description="Disordered" evidence="2">
    <location>
        <begin position="326"/>
        <end position="409"/>
    </location>
</feature>
<feature type="region of interest" description="Disordered" evidence="2">
    <location>
        <begin position="642"/>
        <end position="826"/>
    </location>
</feature>
<dbReference type="FunFam" id="1.10.10.10:FF:000422">
    <property type="entry name" value="DNA-binding protein RFX7"/>
    <property type="match status" value="1"/>
</dbReference>
<feature type="compositionally biased region" description="Polar residues" evidence="2">
    <location>
        <begin position="393"/>
        <end position="403"/>
    </location>
</feature>
<dbReference type="InterPro" id="IPR036390">
    <property type="entry name" value="WH_DNA-bd_sf"/>
</dbReference>
<feature type="compositionally biased region" description="Polar residues" evidence="2">
    <location>
        <begin position="734"/>
        <end position="747"/>
    </location>
</feature>
<organism evidence="4 5">
    <name type="scientific">Hymenolepis diminuta</name>
    <name type="common">Rat tapeworm</name>
    <dbReference type="NCBI Taxonomy" id="6216"/>
    <lineage>
        <taxon>Eukaryota</taxon>
        <taxon>Metazoa</taxon>
        <taxon>Spiralia</taxon>
        <taxon>Lophotrochozoa</taxon>
        <taxon>Platyhelminthes</taxon>
        <taxon>Cestoda</taxon>
        <taxon>Eucestoda</taxon>
        <taxon>Cyclophyllidea</taxon>
        <taxon>Hymenolepididae</taxon>
        <taxon>Hymenolepis</taxon>
    </lineage>
</organism>
<feature type="region of interest" description="Disordered" evidence="2">
    <location>
        <begin position="591"/>
        <end position="624"/>
    </location>
</feature>
<dbReference type="GO" id="GO:0000981">
    <property type="term" value="F:DNA-binding transcription factor activity, RNA polymerase II-specific"/>
    <property type="evidence" value="ECO:0007669"/>
    <property type="project" value="TreeGrafter"/>
</dbReference>
<evidence type="ECO:0000256" key="1">
    <source>
        <dbReference type="ARBA" id="ARBA00023125"/>
    </source>
</evidence>
<dbReference type="PANTHER" id="PTHR12619">
    <property type="entry name" value="RFX TRANSCRIPTION FACTOR FAMILY"/>
    <property type="match status" value="1"/>
</dbReference>
<dbReference type="InterPro" id="IPR039779">
    <property type="entry name" value="RFX-like"/>
</dbReference>
<feature type="compositionally biased region" description="Polar residues" evidence="2">
    <location>
        <begin position="698"/>
        <end position="707"/>
    </location>
</feature>